<gene>
    <name evidence="9" type="ORF">H9637_09070</name>
</gene>
<reference evidence="9 10" key="1">
    <citation type="submission" date="2020-08" db="EMBL/GenBank/DDBJ databases">
        <title>A Genomic Blueprint of the Chicken Gut Microbiome.</title>
        <authorList>
            <person name="Gilroy R."/>
            <person name="Ravi A."/>
            <person name="Getino M."/>
            <person name="Pursley I."/>
            <person name="Horton D.L."/>
            <person name="Alikhan N.-F."/>
            <person name="Baker D."/>
            <person name="Gharbi K."/>
            <person name="Hall N."/>
            <person name="Watson M."/>
            <person name="Adriaenssens E.M."/>
            <person name="Foster-Nyarko E."/>
            <person name="Jarju S."/>
            <person name="Secka A."/>
            <person name="Antonio M."/>
            <person name="Oren A."/>
            <person name="Chaudhuri R."/>
            <person name="La Ragione R.M."/>
            <person name="Hildebrand F."/>
            <person name="Pallen M.J."/>
        </authorList>
    </citation>
    <scope>NUCLEOTIDE SEQUENCE [LARGE SCALE GENOMIC DNA]</scope>
    <source>
        <strain evidence="9 10">N37</strain>
    </source>
</reference>
<feature type="transmembrane region" description="Helical" evidence="7">
    <location>
        <begin position="60"/>
        <end position="87"/>
    </location>
</feature>
<evidence type="ECO:0000256" key="1">
    <source>
        <dbReference type="ARBA" id="ARBA00004651"/>
    </source>
</evidence>
<protein>
    <submittedName>
        <fullName evidence="9">FtsX-like permease family protein</fullName>
    </submittedName>
</protein>
<name>A0ABR8YSE7_9CLOT</name>
<keyword evidence="5 7" id="KW-1133">Transmembrane helix</keyword>
<evidence type="ECO:0000259" key="8">
    <source>
        <dbReference type="Pfam" id="PF02687"/>
    </source>
</evidence>
<proteinExistence type="inferred from homology"/>
<comment type="caution">
    <text evidence="9">The sequence shown here is derived from an EMBL/GenBank/DDBJ whole genome shotgun (WGS) entry which is preliminary data.</text>
</comment>
<comment type="similarity">
    <text evidence="2">Belongs to the ABC-4 integral membrane protein family. LolC/E subfamily.</text>
</comment>
<dbReference type="PANTHER" id="PTHR30489:SF0">
    <property type="entry name" value="LIPOPROTEIN-RELEASING SYSTEM TRANSMEMBRANE PROTEIN LOLE"/>
    <property type="match status" value="1"/>
</dbReference>
<comment type="subcellular location">
    <subcellularLocation>
        <location evidence="1">Cell membrane</location>
        <topology evidence="1">Multi-pass membrane protein</topology>
    </subcellularLocation>
</comment>
<organism evidence="9 10">
    <name type="scientific">Clostridium faecium</name>
    <dbReference type="NCBI Taxonomy" id="2762223"/>
    <lineage>
        <taxon>Bacteria</taxon>
        <taxon>Bacillati</taxon>
        <taxon>Bacillota</taxon>
        <taxon>Clostridia</taxon>
        <taxon>Eubacteriales</taxon>
        <taxon>Clostridiaceae</taxon>
        <taxon>Clostridium</taxon>
    </lineage>
</organism>
<dbReference type="RefSeq" id="WP_191740153.1">
    <property type="nucleotide sequence ID" value="NZ_JACSQB010000064.1"/>
</dbReference>
<keyword evidence="10" id="KW-1185">Reference proteome</keyword>
<feature type="transmembrane region" description="Helical" evidence="7">
    <location>
        <begin position="12"/>
        <end position="34"/>
    </location>
</feature>
<evidence type="ECO:0000313" key="9">
    <source>
        <dbReference type="EMBL" id="MBD8047182.1"/>
    </source>
</evidence>
<dbReference type="EMBL" id="JACSQB010000064">
    <property type="protein sequence ID" value="MBD8047182.1"/>
    <property type="molecule type" value="Genomic_DNA"/>
</dbReference>
<evidence type="ECO:0000256" key="4">
    <source>
        <dbReference type="ARBA" id="ARBA00022692"/>
    </source>
</evidence>
<keyword evidence="6 7" id="KW-0472">Membrane</keyword>
<dbReference type="InterPro" id="IPR003838">
    <property type="entry name" value="ABC3_permease_C"/>
</dbReference>
<evidence type="ECO:0000256" key="6">
    <source>
        <dbReference type="ARBA" id="ARBA00023136"/>
    </source>
</evidence>
<sequence>MINTISTIGFTLSSIIAIIGILNFANTTITGIIARRQEFAMLEAVGMTKKQLKKMITFEGLYYGLITIFISSTLGSIIVNFLINLLGESFGIESYKFDIIPLILSALIVGVISLVIPRLSYKSISKSTVIERLREIE</sequence>
<keyword evidence="3" id="KW-1003">Cell membrane</keyword>
<evidence type="ECO:0000256" key="5">
    <source>
        <dbReference type="ARBA" id="ARBA00022989"/>
    </source>
</evidence>
<keyword evidence="4 7" id="KW-0812">Transmembrane</keyword>
<evidence type="ECO:0000256" key="7">
    <source>
        <dbReference type="SAM" id="Phobius"/>
    </source>
</evidence>
<dbReference type="InterPro" id="IPR051447">
    <property type="entry name" value="Lipoprotein-release_system"/>
</dbReference>
<evidence type="ECO:0000313" key="10">
    <source>
        <dbReference type="Proteomes" id="UP000627166"/>
    </source>
</evidence>
<dbReference type="Pfam" id="PF02687">
    <property type="entry name" value="FtsX"/>
    <property type="match status" value="1"/>
</dbReference>
<evidence type="ECO:0000256" key="2">
    <source>
        <dbReference type="ARBA" id="ARBA00005236"/>
    </source>
</evidence>
<dbReference type="PANTHER" id="PTHR30489">
    <property type="entry name" value="LIPOPROTEIN-RELEASING SYSTEM TRANSMEMBRANE PROTEIN LOLE"/>
    <property type="match status" value="1"/>
</dbReference>
<evidence type="ECO:0000256" key="3">
    <source>
        <dbReference type="ARBA" id="ARBA00022475"/>
    </source>
</evidence>
<feature type="transmembrane region" description="Helical" evidence="7">
    <location>
        <begin position="99"/>
        <end position="116"/>
    </location>
</feature>
<feature type="domain" description="ABC3 transporter permease C-terminal" evidence="8">
    <location>
        <begin position="11"/>
        <end position="127"/>
    </location>
</feature>
<dbReference type="Proteomes" id="UP000627166">
    <property type="component" value="Unassembled WGS sequence"/>
</dbReference>
<accession>A0ABR8YSE7</accession>